<evidence type="ECO:0000313" key="6">
    <source>
        <dbReference type="EMBL" id="OWQ92299.1"/>
    </source>
</evidence>
<reference evidence="6 7" key="1">
    <citation type="journal article" date="2008" name="Int. J. Syst. Evol. Microbiol.">
        <title>Description of Roseateles aquatilis sp. nov. and Roseateles terrae sp. nov., in the class Betaproteobacteria, and emended description of the genus Roseateles.</title>
        <authorList>
            <person name="Gomila M."/>
            <person name="Bowien B."/>
            <person name="Falsen E."/>
            <person name="Moore E.R."/>
            <person name="Lalucat J."/>
        </authorList>
    </citation>
    <scope>NUCLEOTIDE SEQUENCE [LARGE SCALE GENOMIC DNA]</scope>
    <source>
        <strain evidence="6 7">CCUG 48205</strain>
    </source>
</reference>
<evidence type="ECO:0000256" key="3">
    <source>
        <dbReference type="ARBA" id="ARBA00023002"/>
    </source>
</evidence>
<keyword evidence="4" id="KW-0503">Monooxygenase</keyword>
<evidence type="ECO:0000259" key="5">
    <source>
        <dbReference type="Pfam" id="PF00296"/>
    </source>
</evidence>
<name>A0A246JJ67_9BURK</name>
<dbReference type="PANTHER" id="PTHR42847">
    <property type="entry name" value="ALKANESULFONATE MONOOXYGENASE"/>
    <property type="match status" value="1"/>
</dbReference>
<proteinExistence type="predicted"/>
<dbReference type="PANTHER" id="PTHR42847:SF4">
    <property type="entry name" value="ALKANESULFONATE MONOOXYGENASE-RELATED"/>
    <property type="match status" value="1"/>
</dbReference>
<dbReference type="GO" id="GO:0008726">
    <property type="term" value="F:alkanesulfonate monooxygenase activity"/>
    <property type="evidence" value="ECO:0007669"/>
    <property type="project" value="TreeGrafter"/>
</dbReference>
<dbReference type="InterPro" id="IPR036661">
    <property type="entry name" value="Luciferase-like_sf"/>
</dbReference>
<dbReference type="AlphaFoldDB" id="A0A246JJ67"/>
<keyword evidence="7" id="KW-1185">Reference proteome</keyword>
<dbReference type="OrthoDB" id="9814695at2"/>
<evidence type="ECO:0000256" key="2">
    <source>
        <dbReference type="ARBA" id="ARBA00022643"/>
    </source>
</evidence>
<dbReference type="InterPro" id="IPR050172">
    <property type="entry name" value="SsuD_RutA_monooxygenase"/>
</dbReference>
<evidence type="ECO:0000256" key="1">
    <source>
        <dbReference type="ARBA" id="ARBA00022630"/>
    </source>
</evidence>
<protein>
    <submittedName>
        <fullName evidence="6">LLM class flavin-dependent oxidoreductase</fullName>
    </submittedName>
</protein>
<evidence type="ECO:0000313" key="7">
    <source>
        <dbReference type="Proteomes" id="UP000197468"/>
    </source>
</evidence>
<keyword evidence="2" id="KW-0288">FMN</keyword>
<dbReference type="InterPro" id="IPR011251">
    <property type="entry name" value="Luciferase-like_dom"/>
</dbReference>
<evidence type="ECO:0000256" key="4">
    <source>
        <dbReference type="ARBA" id="ARBA00023033"/>
    </source>
</evidence>
<keyword evidence="1" id="KW-0285">Flavoprotein</keyword>
<dbReference type="EMBL" id="NIOF01000002">
    <property type="protein sequence ID" value="OWQ92299.1"/>
    <property type="molecule type" value="Genomic_DNA"/>
</dbReference>
<comment type="caution">
    <text evidence="6">The sequence shown here is derived from an EMBL/GenBank/DDBJ whole genome shotgun (WGS) entry which is preliminary data.</text>
</comment>
<dbReference type="Proteomes" id="UP000197468">
    <property type="component" value="Unassembled WGS sequence"/>
</dbReference>
<dbReference type="RefSeq" id="WP_088384384.1">
    <property type="nucleotide sequence ID" value="NZ_NIOF01000002.1"/>
</dbReference>
<dbReference type="GO" id="GO:0046306">
    <property type="term" value="P:alkanesulfonate catabolic process"/>
    <property type="evidence" value="ECO:0007669"/>
    <property type="project" value="TreeGrafter"/>
</dbReference>
<dbReference type="Pfam" id="PF00296">
    <property type="entry name" value="Bac_luciferase"/>
    <property type="match status" value="1"/>
</dbReference>
<feature type="domain" description="Luciferase-like" evidence="5">
    <location>
        <begin position="23"/>
        <end position="343"/>
    </location>
</feature>
<sequence>MGIKILWYISSPDGPIPWERAQSWQNDPAQLVAQAQNIDRLGFYGALLATDQHESLSLTGLLVAYTQRMKFLTAQHPGLITPAKLAQMALTVDRFSNGRLLFNVVNGNDVGLKSMGMPIPHDERYAYSHEFWDAFQQLYAGSNDGYAGKYIQIAPRALVPLRSPLPPTQTPTMPLWGAGTSEPGVEHSAKLLDWYLSFADTPPRLGEKFRKVGARAAAHGRQLRFGTRLQIIVRDTEEQAWAHAQWILDQTSHETAVRLAGRQLGPKGLDQEIESDDPLVHKRIEALRAGRLPAVRDLEVYPNVWVGPSPFGFDILHPWAGTWIVGSTEQVAERLKEFHAHGTEAFILSGWPLVPEAQRIARTLLPLLDLDHGFEVPAFDEGDPEHARLAATLPPHEAPTHG</sequence>
<keyword evidence="3" id="KW-0560">Oxidoreductase</keyword>
<dbReference type="Gene3D" id="3.20.20.30">
    <property type="entry name" value="Luciferase-like domain"/>
    <property type="match status" value="1"/>
</dbReference>
<gene>
    <name evidence="6" type="ORF">CDN99_05730</name>
</gene>
<dbReference type="SUPFAM" id="SSF51679">
    <property type="entry name" value="Bacterial luciferase-like"/>
    <property type="match status" value="1"/>
</dbReference>
<accession>A0A246JJ67</accession>
<organism evidence="6 7">
    <name type="scientific">Roseateles aquatilis</name>
    <dbReference type="NCBI Taxonomy" id="431061"/>
    <lineage>
        <taxon>Bacteria</taxon>
        <taxon>Pseudomonadati</taxon>
        <taxon>Pseudomonadota</taxon>
        <taxon>Betaproteobacteria</taxon>
        <taxon>Burkholderiales</taxon>
        <taxon>Sphaerotilaceae</taxon>
        <taxon>Roseateles</taxon>
    </lineage>
</organism>